<feature type="transmembrane region" description="Helical" evidence="1">
    <location>
        <begin position="256"/>
        <end position="277"/>
    </location>
</feature>
<dbReference type="EMBL" id="CAUJNA010003307">
    <property type="protein sequence ID" value="CAJ1398679.1"/>
    <property type="molecule type" value="Genomic_DNA"/>
</dbReference>
<feature type="signal peptide" evidence="2">
    <location>
        <begin position="1"/>
        <end position="29"/>
    </location>
</feature>
<protein>
    <submittedName>
        <fullName evidence="3">Uncharacterized protein</fullName>
    </submittedName>
</protein>
<feature type="transmembrane region" description="Helical" evidence="1">
    <location>
        <begin position="140"/>
        <end position="161"/>
    </location>
</feature>
<keyword evidence="2" id="KW-0732">Signal</keyword>
<sequence>MERPATRAKRFLALALAALPLGFLAPSSSRADAAAKLAGRASAGRREPRMEARRAMYTPYPVPVAVGAGVVAAIIQALVSAVAEPIVNRVLVMRVRIIQAIKEVRPSFVLRFLKTTLITNFLELPLFEAVYAVLSGLPALSAPLQGCLSGLVFTTATLPIMNLRYRKSMQLEVQLGNIYEAYVPTVLRDMLYGTVRRYVTGALISAGFIGTSPEVLLLAVILARAASAPLNEWRGYQLQTKAKRLTLEEFFRLENFLRSLLVGMVQGLALSVGYSYAPAIATQLR</sequence>
<dbReference type="AlphaFoldDB" id="A0AA36J530"/>
<evidence type="ECO:0000256" key="2">
    <source>
        <dbReference type="SAM" id="SignalP"/>
    </source>
</evidence>
<evidence type="ECO:0000256" key="1">
    <source>
        <dbReference type="SAM" id="Phobius"/>
    </source>
</evidence>
<keyword evidence="1" id="KW-1133">Transmembrane helix</keyword>
<keyword evidence="1" id="KW-0812">Transmembrane</keyword>
<feature type="transmembrane region" description="Helical" evidence="1">
    <location>
        <begin position="64"/>
        <end position="87"/>
    </location>
</feature>
<reference evidence="3" key="1">
    <citation type="submission" date="2023-08" db="EMBL/GenBank/DDBJ databases">
        <authorList>
            <person name="Chen Y."/>
            <person name="Shah S."/>
            <person name="Dougan E. K."/>
            <person name="Thang M."/>
            <person name="Chan C."/>
        </authorList>
    </citation>
    <scope>NUCLEOTIDE SEQUENCE</scope>
</reference>
<accession>A0AA36J530</accession>
<feature type="transmembrane region" description="Helical" evidence="1">
    <location>
        <begin position="198"/>
        <end position="223"/>
    </location>
</feature>
<keyword evidence="4" id="KW-1185">Reference proteome</keyword>
<evidence type="ECO:0000313" key="4">
    <source>
        <dbReference type="Proteomes" id="UP001178507"/>
    </source>
</evidence>
<feature type="chain" id="PRO_5041441143" evidence="2">
    <location>
        <begin position="30"/>
        <end position="285"/>
    </location>
</feature>
<keyword evidence="1" id="KW-0472">Membrane</keyword>
<gene>
    <name evidence="3" type="ORF">EVOR1521_LOCUS22410</name>
</gene>
<organism evidence="3 4">
    <name type="scientific">Effrenium voratum</name>
    <dbReference type="NCBI Taxonomy" id="2562239"/>
    <lineage>
        <taxon>Eukaryota</taxon>
        <taxon>Sar</taxon>
        <taxon>Alveolata</taxon>
        <taxon>Dinophyceae</taxon>
        <taxon>Suessiales</taxon>
        <taxon>Symbiodiniaceae</taxon>
        <taxon>Effrenium</taxon>
    </lineage>
</organism>
<name>A0AA36J530_9DINO</name>
<dbReference type="Proteomes" id="UP001178507">
    <property type="component" value="Unassembled WGS sequence"/>
</dbReference>
<evidence type="ECO:0000313" key="3">
    <source>
        <dbReference type="EMBL" id="CAJ1398679.1"/>
    </source>
</evidence>
<comment type="caution">
    <text evidence="3">The sequence shown here is derived from an EMBL/GenBank/DDBJ whole genome shotgun (WGS) entry which is preliminary data.</text>
</comment>
<proteinExistence type="predicted"/>